<dbReference type="AlphaFoldDB" id="A0A9E8MYK2"/>
<dbReference type="Pfam" id="PF01047">
    <property type="entry name" value="MarR"/>
    <property type="match status" value="1"/>
</dbReference>
<proteinExistence type="predicted"/>
<dbReference type="GO" id="GO:0003700">
    <property type="term" value="F:DNA-binding transcription factor activity"/>
    <property type="evidence" value="ECO:0007669"/>
    <property type="project" value="InterPro"/>
</dbReference>
<dbReference type="InterPro" id="IPR039422">
    <property type="entry name" value="MarR/SlyA-like"/>
</dbReference>
<dbReference type="InterPro" id="IPR036388">
    <property type="entry name" value="WH-like_DNA-bd_sf"/>
</dbReference>
<dbReference type="RefSeq" id="WP_267677972.1">
    <property type="nucleotide sequence ID" value="NZ_CP113088.1"/>
</dbReference>
<evidence type="ECO:0000259" key="1">
    <source>
        <dbReference type="PROSITE" id="PS50995"/>
    </source>
</evidence>
<dbReference type="PROSITE" id="PS50995">
    <property type="entry name" value="HTH_MARR_2"/>
    <property type="match status" value="1"/>
</dbReference>
<accession>A0A9E8MYK2</accession>
<dbReference type="EMBL" id="CP113088">
    <property type="protein sequence ID" value="WAC03391.1"/>
    <property type="molecule type" value="Genomic_DNA"/>
</dbReference>
<organism evidence="2 3">
    <name type="scientific">Lacinutrix neustonica</name>
    <dbReference type="NCBI Taxonomy" id="2980107"/>
    <lineage>
        <taxon>Bacteria</taxon>
        <taxon>Pseudomonadati</taxon>
        <taxon>Bacteroidota</taxon>
        <taxon>Flavobacteriia</taxon>
        <taxon>Flavobacteriales</taxon>
        <taxon>Flavobacteriaceae</taxon>
        <taxon>Lacinutrix</taxon>
    </lineage>
</organism>
<feature type="domain" description="HTH marR-type" evidence="1">
    <location>
        <begin position="1"/>
        <end position="151"/>
    </location>
</feature>
<sequence>MKELKDIIKTNAVIPLPRKTVINITLTNIMVKEKMLTIMKPFDLSMEQFNVLRILRGKKGEPANLQDIQDRMVSKMSNTTRLVDKLILKNLVERFTCKVNRRKVDIYITDKGLQLLKEIDPIIDSTEKEITANLTEQELQQLNVLLEKMRH</sequence>
<dbReference type="InterPro" id="IPR000835">
    <property type="entry name" value="HTH_MarR-typ"/>
</dbReference>
<evidence type="ECO:0000313" key="2">
    <source>
        <dbReference type="EMBL" id="WAC03391.1"/>
    </source>
</evidence>
<name>A0A9E8MYK2_9FLAO</name>
<dbReference type="PANTHER" id="PTHR33164:SF43">
    <property type="entry name" value="HTH-TYPE TRANSCRIPTIONAL REPRESSOR YETL"/>
    <property type="match status" value="1"/>
</dbReference>
<keyword evidence="3" id="KW-1185">Reference proteome</keyword>
<gene>
    <name evidence="2" type="ORF">N7U66_07625</name>
</gene>
<dbReference type="SUPFAM" id="SSF46785">
    <property type="entry name" value="Winged helix' DNA-binding domain"/>
    <property type="match status" value="1"/>
</dbReference>
<evidence type="ECO:0000313" key="3">
    <source>
        <dbReference type="Proteomes" id="UP001164705"/>
    </source>
</evidence>
<dbReference type="PANTHER" id="PTHR33164">
    <property type="entry name" value="TRANSCRIPTIONAL REGULATOR, MARR FAMILY"/>
    <property type="match status" value="1"/>
</dbReference>
<protein>
    <submittedName>
        <fullName evidence="2">MarR family transcriptional regulator</fullName>
    </submittedName>
</protein>
<dbReference type="InterPro" id="IPR036390">
    <property type="entry name" value="WH_DNA-bd_sf"/>
</dbReference>
<dbReference type="KEGG" id="lnu:N7U66_07625"/>
<reference evidence="2" key="1">
    <citation type="submission" date="2022-11" db="EMBL/GenBank/DDBJ databases">
        <title>Lacinutrix neustonica HL-RS19T sp. nov., isolated from the surface microlayer sample of brackish Lake Shihwa.</title>
        <authorList>
            <person name="Choi J.Y."/>
            <person name="Hwang C.Y."/>
        </authorList>
    </citation>
    <scope>NUCLEOTIDE SEQUENCE</scope>
    <source>
        <strain evidence="2">HL-RS19</strain>
    </source>
</reference>
<dbReference type="GO" id="GO:0006950">
    <property type="term" value="P:response to stress"/>
    <property type="evidence" value="ECO:0007669"/>
    <property type="project" value="TreeGrafter"/>
</dbReference>
<dbReference type="SMART" id="SM00347">
    <property type="entry name" value="HTH_MARR"/>
    <property type="match status" value="1"/>
</dbReference>
<dbReference type="Proteomes" id="UP001164705">
    <property type="component" value="Chromosome"/>
</dbReference>
<dbReference type="Gene3D" id="1.10.10.10">
    <property type="entry name" value="Winged helix-like DNA-binding domain superfamily/Winged helix DNA-binding domain"/>
    <property type="match status" value="1"/>
</dbReference>